<gene>
    <name evidence="2" type="ORF">Tci_851740</name>
</gene>
<sequence>VNSAPSGFVIISPAPEPSVQKDPSVNKIHGSANSPSSSIGVSGESSSGLSTMKSANICPLTDTLEADMIRYLEKVKALAGSFKAFSIKQIPRSENKKADALRKIAFTSFAHL</sequence>
<keyword evidence="2" id="KW-0695">RNA-directed DNA polymerase</keyword>
<dbReference type="AlphaFoldDB" id="A0A699R0U9"/>
<dbReference type="GO" id="GO:0003964">
    <property type="term" value="F:RNA-directed DNA polymerase activity"/>
    <property type="evidence" value="ECO:0007669"/>
    <property type="project" value="UniProtKB-KW"/>
</dbReference>
<keyword evidence="2" id="KW-0808">Transferase</keyword>
<organism evidence="2">
    <name type="scientific">Tanacetum cinerariifolium</name>
    <name type="common">Dalmatian daisy</name>
    <name type="synonym">Chrysanthemum cinerariifolium</name>
    <dbReference type="NCBI Taxonomy" id="118510"/>
    <lineage>
        <taxon>Eukaryota</taxon>
        <taxon>Viridiplantae</taxon>
        <taxon>Streptophyta</taxon>
        <taxon>Embryophyta</taxon>
        <taxon>Tracheophyta</taxon>
        <taxon>Spermatophyta</taxon>
        <taxon>Magnoliopsida</taxon>
        <taxon>eudicotyledons</taxon>
        <taxon>Gunneridae</taxon>
        <taxon>Pentapetalae</taxon>
        <taxon>asterids</taxon>
        <taxon>campanulids</taxon>
        <taxon>Asterales</taxon>
        <taxon>Asteraceae</taxon>
        <taxon>Asteroideae</taxon>
        <taxon>Anthemideae</taxon>
        <taxon>Anthemidinae</taxon>
        <taxon>Tanacetum</taxon>
    </lineage>
</organism>
<dbReference type="GO" id="GO:0003676">
    <property type="term" value="F:nucleic acid binding"/>
    <property type="evidence" value="ECO:0007669"/>
    <property type="project" value="InterPro"/>
</dbReference>
<dbReference type="Gene3D" id="3.30.420.10">
    <property type="entry name" value="Ribonuclease H-like superfamily/Ribonuclease H"/>
    <property type="match status" value="1"/>
</dbReference>
<feature type="region of interest" description="Disordered" evidence="1">
    <location>
        <begin position="1"/>
        <end position="52"/>
    </location>
</feature>
<accession>A0A699R0U9</accession>
<proteinExistence type="predicted"/>
<feature type="compositionally biased region" description="Low complexity" evidence="1">
    <location>
        <begin position="29"/>
        <end position="52"/>
    </location>
</feature>
<protein>
    <submittedName>
        <fullName evidence="2">Reverse transcriptase domain-containing protein</fullName>
    </submittedName>
</protein>
<keyword evidence="2" id="KW-0548">Nucleotidyltransferase</keyword>
<feature type="non-terminal residue" evidence="2">
    <location>
        <position position="1"/>
    </location>
</feature>
<name>A0A699R0U9_TANCI</name>
<feature type="non-terminal residue" evidence="2">
    <location>
        <position position="112"/>
    </location>
</feature>
<dbReference type="EMBL" id="BKCJ011071964">
    <property type="protein sequence ID" value="GFC79770.1"/>
    <property type="molecule type" value="Genomic_DNA"/>
</dbReference>
<reference evidence="2" key="1">
    <citation type="journal article" date="2019" name="Sci. Rep.">
        <title>Draft genome of Tanacetum cinerariifolium, the natural source of mosquito coil.</title>
        <authorList>
            <person name="Yamashiro T."/>
            <person name="Shiraishi A."/>
            <person name="Satake H."/>
            <person name="Nakayama K."/>
        </authorList>
    </citation>
    <scope>NUCLEOTIDE SEQUENCE</scope>
</reference>
<dbReference type="InterPro" id="IPR036397">
    <property type="entry name" value="RNaseH_sf"/>
</dbReference>
<evidence type="ECO:0000256" key="1">
    <source>
        <dbReference type="SAM" id="MobiDB-lite"/>
    </source>
</evidence>
<comment type="caution">
    <text evidence="2">The sequence shown here is derived from an EMBL/GenBank/DDBJ whole genome shotgun (WGS) entry which is preliminary data.</text>
</comment>
<evidence type="ECO:0000313" key="2">
    <source>
        <dbReference type="EMBL" id="GFC79770.1"/>
    </source>
</evidence>